<sequence length="185" mass="20955">MLQASRNKRSDVLLTSSNQYRARKRARTDEVIIDIQLESSFHRLVYRPEKACYGTLCEVMNNYKGGPILMVFFKPQYTFLQLVLHCLLKKNISVYTIAVTDGNGAEPLPSCRSIPVPTITKGRNIIRNMRLLDPLGGGTYPLDCCVLFDKYGQIKSTISWQCSGCDAATFEQYLIESIQDTDIIM</sequence>
<evidence type="ECO:0000313" key="1">
    <source>
        <dbReference type="EMBL" id="QGN17336.1"/>
    </source>
</evidence>
<protein>
    <submittedName>
        <fullName evidence="1">Uncharacterized protein</fullName>
    </submittedName>
</protein>
<reference evidence="1 2" key="2">
    <citation type="submission" date="2019-11" db="EMBL/GenBank/DDBJ databases">
        <authorList>
            <person name="Lu H."/>
        </authorList>
    </citation>
    <scope>NUCLEOTIDE SEQUENCE [LARGE SCALE GENOMIC DNA]</scope>
    <source>
        <strain evidence="1 2">FIM1</strain>
    </source>
</reference>
<organism evidence="1 2">
    <name type="scientific">Kluyveromyces marxianus</name>
    <name type="common">Yeast</name>
    <name type="synonym">Candida kefyr</name>
    <dbReference type="NCBI Taxonomy" id="4911"/>
    <lineage>
        <taxon>Eukaryota</taxon>
        <taxon>Fungi</taxon>
        <taxon>Dikarya</taxon>
        <taxon>Ascomycota</taxon>
        <taxon>Saccharomycotina</taxon>
        <taxon>Saccharomycetes</taxon>
        <taxon>Saccharomycetales</taxon>
        <taxon>Saccharomycetaceae</taxon>
        <taxon>Kluyveromyces</taxon>
    </lineage>
</organism>
<dbReference type="Proteomes" id="UP000422736">
    <property type="component" value="Chromosome 6"/>
</dbReference>
<accession>A0ABX6EYS7</accession>
<proteinExistence type="predicted"/>
<gene>
    <name evidence="1" type="ORF">FIM1_4068</name>
</gene>
<keyword evidence="2" id="KW-1185">Reference proteome</keyword>
<evidence type="ECO:0000313" key="2">
    <source>
        <dbReference type="Proteomes" id="UP000422736"/>
    </source>
</evidence>
<name>A0ABX6EYS7_KLUMA</name>
<dbReference type="EMBL" id="CP015059">
    <property type="protein sequence ID" value="QGN17336.1"/>
    <property type="molecule type" value="Genomic_DNA"/>
</dbReference>
<reference evidence="1 2" key="1">
    <citation type="submission" date="2016-03" db="EMBL/GenBank/DDBJ databases">
        <title>How can Kluyveromyces marxianus grow so fast - potential evolutionary course in Saccharomyces Complex revealed by comparative genomics.</title>
        <authorList>
            <person name="Mo W."/>
            <person name="Lu W."/>
            <person name="Yang X."/>
            <person name="Qi J."/>
            <person name="Lv H."/>
        </authorList>
    </citation>
    <scope>NUCLEOTIDE SEQUENCE [LARGE SCALE GENOMIC DNA]</scope>
    <source>
        <strain evidence="1 2">FIM1</strain>
    </source>
</reference>